<feature type="region of interest" description="Disordered" evidence="7">
    <location>
        <begin position="604"/>
        <end position="634"/>
    </location>
</feature>
<dbReference type="SUPFAM" id="SSF158553">
    <property type="entry name" value="TAFH domain-like"/>
    <property type="match status" value="1"/>
</dbReference>
<dbReference type="CDD" id="cd08045">
    <property type="entry name" value="HFD_TAF4"/>
    <property type="match status" value="1"/>
</dbReference>
<evidence type="ECO:0000313" key="11">
    <source>
        <dbReference type="Proteomes" id="UP000030764"/>
    </source>
</evidence>
<feature type="domain" description="TAFH" evidence="8">
    <location>
        <begin position="371"/>
        <end position="467"/>
    </location>
</feature>
<comment type="subcellular location">
    <subcellularLocation>
        <location evidence="1">Nucleus</location>
    </subcellularLocation>
</comment>
<dbReference type="PANTHER" id="PTHR15138:SF14">
    <property type="entry name" value="TRANSCRIPTION INITIATION FACTOR TFIID SUBUNIT 4"/>
    <property type="match status" value="1"/>
</dbReference>
<feature type="compositionally biased region" description="Polar residues" evidence="7">
    <location>
        <begin position="607"/>
        <end position="622"/>
    </location>
</feature>
<feature type="region of interest" description="Disordered" evidence="7">
    <location>
        <begin position="837"/>
        <end position="858"/>
    </location>
</feature>
<protein>
    <recommendedName>
        <fullName evidence="8">TAFH domain-containing protein</fullName>
    </recommendedName>
</protein>
<evidence type="ECO:0000259" key="8">
    <source>
        <dbReference type="PROSITE" id="PS51119"/>
    </source>
</evidence>
<dbReference type="GO" id="GO:0003677">
    <property type="term" value="F:DNA binding"/>
    <property type="evidence" value="ECO:0007669"/>
    <property type="project" value="TreeGrafter"/>
</dbReference>
<evidence type="ECO:0000256" key="7">
    <source>
        <dbReference type="SAM" id="MobiDB-lite"/>
    </source>
</evidence>
<dbReference type="Gene3D" id="1.10.20.10">
    <property type="entry name" value="Histone, subunit A"/>
    <property type="match status" value="1"/>
</dbReference>
<dbReference type="GO" id="GO:0005669">
    <property type="term" value="C:transcription factor TFIID complex"/>
    <property type="evidence" value="ECO:0007669"/>
    <property type="project" value="InterPro"/>
</dbReference>
<keyword evidence="11" id="KW-1185">Reference proteome</keyword>
<dbReference type="GO" id="GO:0016251">
    <property type="term" value="F:RNA polymerase II general transcription initiation factor activity"/>
    <property type="evidence" value="ECO:0007669"/>
    <property type="project" value="TreeGrafter"/>
</dbReference>
<evidence type="ECO:0000313" key="9">
    <source>
        <dbReference type="EMBL" id="KFD51102.1"/>
    </source>
</evidence>
<feature type="compositionally biased region" description="Polar residues" evidence="7">
    <location>
        <begin position="124"/>
        <end position="146"/>
    </location>
</feature>
<evidence type="ECO:0000256" key="3">
    <source>
        <dbReference type="ARBA" id="ARBA00023015"/>
    </source>
</evidence>
<dbReference type="Gene3D" id="1.20.120.1110">
    <property type="entry name" value="TAFH/NHR1 domain"/>
    <property type="match status" value="1"/>
</dbReference>
<dbReference type="InterPro" id="IPR037249">
    <property type="entry name" value="TAFH/NHR1_dom_sf"/>
</dbReference>
<proteinExistence type="inferred from homology"/>
<evidence type="ECO:0000313" key="10">
    <source>
        <dbReference type="EMBL" id="KFD63071.1"/>
    </source>
</evidence>
<feature type="compositionally biased region" description="Polar residues" evidence="7">
    <location>
        <begin position="73"/>
        <end position="101"/>
    </location>
</feature>
<evidence type="ECO:0000256" key="1">
    <source>
        <dbReference type="ARBA" id="ARBA00004123"/>
    </source>
</evidence>
<keyword evidence="3" id="KW-0805">Transcription regulation</keyword>
<feature type="compositionally biased region" description="Polar residues" evidence="7">
    <location>
        <begin position="558"/>
        <end position="582"/>
    </location>
</feature>
<dbReference type="Pfam" id="PF07531">
    <property type="entry name" value="TAFH"/>
    <property type="match status" value="1"/>
</dbReference>
<gene>
    <name evidence="9" type="ORF">M513_08002</name>
    <name evidence="10" type="ORF">M514_08002</name>
</gene>
<dbReference type="InterPro" id="IPR003894">
    <property type="entry name" value="TAFH_NHR1"/>
</dbReference>
<dbReference type="AlphaFoldDB" id="A0A085N0S5"/>
<dbReference type="GO" id="GO:0006367">
    <property type="term" value="P:transcription initiation at RNA polymerase II promoter"/>
    <property type="evidence" value="ECO:0007669"/>
    <property type="project" value="TreeGrafter"/>
</dbReference>
<name>A0A085N0S5_9BILA</name>
<keyword evidence="6" id="KW-0175">Coiled coil</keyword>
<keyword evidence="5" id="KW-0539">Nucleus</keyword>
<dbReference type="PROSITE" id="PS51119">
    <property type="entry name" value="TAFH"/>
    <property type="match status" value="1"/>
</dbReference>
<feature type="region of interest" description="Disordered" evidence="7">
    <location>
        <begin position="335"/>
        <end position="366"/>
    </location>
</feature>
<evidence type="ECO:0000256" key="2">
    <source>
        <dbReference type="ARBA" id="ARBA00006178"/>
    </source>
</evidence>
<dbReference type="SMART" id="SM00549">
    <property type="entry name" value="TAFH"/>
    <property type="match status" value="1"/>
</dbReference>
<dbReference type="InterPro" id="IPR007900">
    <property type="entry name" value="TAF4_C"/>
</dbReference>
<feature type="compositionally biased region" description="Low complexity" evidence="7">
    <location>
        <begin position="849"/>
        <end position="858"/>
    </location>
</feature>
<accession>A0A085N0S5</accession>
<feature type="compositionally biased region" description="Low complexity" evidence="7">
    <location>
        <begin position="349"/>
        <end position="359"/>
    </location>
</feature>
<reference evidence="10 11" key="1">
    <citation type="journal article" date="2014" name="Nat. Genet.">
        <title>Genome and transcriptome of the porcine whipworm Trichuris suis.</title>
        <authorList>
            <person name="Jex A.R."/>
            <person name="Nejsum P."/>
            <person name="Schwarz E.M."/>
            <person name="Hu L."/>
            <person name="Young N.D."/>
            <person name="Hall R.S."/>
            <person name="Korhonen P.K."/>
            <person name="Liao S."/>
            <person name="Thamsborg S."/>
            <person name="Xia J."/>
            <person name="Xu P."/>
            <person name="Wang S."/>
            <person name="Scheerlinck J.P."/>
            <person name="Hofmann A."/>
            <person name="Sternberg P.W."/>
            <person name="Wang J."/>
            <person name="Gasser R.B."/>
        </authorList>
    </citation>
    <scope>NUCLEOTIDE SEQUENCE [LARGE SCALE GENOMIC DNA]</scope>
    <source>
        <strain evidence="10">DCEP-RM93F</strain>
        <strain evidence="9">DCEP-RM93M</strain>
    </source>
</reference>
<sequence length="920" mass="98076">MADVGGLEKLLNSEVDEAALKRISGTLQSELISPEKKPPSSDGSLASYLYHNGPTGPNDRWKTLDLSSDHSGAKSTDSQIPSSTQATSFRSDGAPVSNSSVFRLVTTPLPEPNSAGPSDGAHTLSRNRSDPTSLSSAGNATPSSSIAVHLQQQQQQQQQQQHRAAISSQLSNHAFNSGGANTVNLLRPPGAVAPGSFVSPRLNGTNLTHSASIAHHNNLNPSTAIAVCGVDIRQRGAVLQNPMQPSQGAQLALSQAGIGSRNGMATIIRTPNGQLLLLTGGATPSVPLPVQVQQHPGDSTLSSIMVSSPGPKQMNQLPNFGQLSSNVAGIRQQESSAPISGGSGGQTNSFSLSLPSSASTNEASPAECSNEAAAKKCISFLRTLIKLAKDKGNPSVLNEVNRLVRSLLMDQVNPTAFTNRIPSVLNSKPQASLLPFLEKTLPAVQRDYIAGKFVIEGLEDTDTTPSVSSASIGARSTQVAGGYQHTVASRPYTPSASPLLSPTTVISGLTAVGSSAANISGPYIVATPVGIRPGLLGNVPHQQASNGMQMHQQYPSVAQQLSNAQHVQSASSEQYRPTSRNASFSSDVGSSCVVVSSASVEPKRPQYFQTQSSKANSLTPSKSPGLLASRAPATPAVASVTPDKYKEPEDDINDVATMGGVNLAEESQKILASTAEVLSAETRSCGPEQLFLHSRALNEKLRMICSACNIDDFYPDLCMLISMAVEQRLREILERLCVFAEHRTDNLRGNIFYEPISDVRGQLRFMDELSRQEQKRREEREREMLLRMAKSRSSKIGDTEQQRIKERAKELQKAEQEELKNRSANAAANLAMASSTRKRHLVTGNENPSASSSSLASAGGMLSQSFSSFGSQANMAESVIRTQASTRPRIKRVSIKDLQHVFSSDRHARLSKTYPQLLFK</sequence>
<dbReference type="EMBL" id="KL367581">
    <property type="protein sequence ID" value="KFD63071.1"/>
    <property type="molecule type" value="Genomic_DNA"/>
</dbReference>
<feature type="compositionally biased region" description="Basic and acidic residues" evidence="7">
    <location>
        <begin position="59"/>
        <end position="72"/>
    </location>
</feature>
<feature type="region of interest" description="Disordered" evidence="7">
    <location>
        <begin position="30"/>
        <end position="166"/>
    </location>
</feature>
<evidence type="ECO:0000256" key="5">
    <source>
        <dbReference type="ARBA" id="ARBA00023242"/>
    </source>
</evidence>
<feature type="compositionally biased region" description="Low complexity" evidence="7">
    <location>
        <begin position="151"/>
        <end position="161"/>
    </location>
</feature>
<evidence type="ECO:0000256" key="6">
    <source>
        <dbReference type="SAM" id="Coils"/>
    </source>
</evidence>
<dbReference type="Proteomes" id="UP000030758">
    <property type="component" value="Unassembled WGS sequence"/>
</dbReference>
<feature type="coiled-coil region" evidence="6">
    <location>
        <begin position="797"/>
        <end position="829"/>
    </location>
</feature>
<organism evidence="10">
    <name type="scientific">Trichuris suis</name>
    <name type="common">pig whipworm</name>
    <dbReference type="NCBI Taxonomy" id="68888"/>
    <lineage>
        <taxon>Eukaryota</taxon>
        <taxon>Metazoa</taxon>
        <taxon>Ecdysozoa</taxon>
        <taxon>Nematoda</taxon>
        <taxon>Enoplea</taxon>
        <taxon>Dorylaimia</taxon>
        <taxon>Trichinellida</taxon>
        <taxon>Trichuridae</taxon>
        <taxon>Trichuris</taxon>
    </lineage>
</organism>
<dbReference type="EMBL" id="KL363243">
    <property type="protein sequence ID" value="KFD51102.1"/>
    <property type="molecule type" value="Genomic_DNA"/>
</dbReference>
<dbReference type="Proteomes" id="UP000030764">
    <property type="component" value="Unassembled WGS sequence"/>
</dbReference>
<feature type="region of interest" description="Disordered" evidence="7">
    <location>
        <begin position="558"/>
        <end position="586"/>
    </location>
</feature>
<evidence type="ECO:0000256" key="4">
    <source>
        <dbReference type="ARBA" id="ARBA00023163"/>
    </source>
</evidence>
<dbReference type="InterPro" id="IPR045144">
    <property type="entry name" value="TAF4"/>
</dbReference>
<comment type="similarity">
    <text evidence="2">Belongs to the TAF4 family.</text>
</comment>
<dbReference type="Pfam" id="PF05236">
    <property type="entry name" value="TAF4"/>
    <property type="match status" value="1"/>
</dbReference>
<keyword evidence="4" id="KW-0804">Transcription</keyword>
<dbReference type="PANTHER" id="PTHR15138">
    <property type="entry name" value="TRANSCRIPTION INITIATION FACTOR TFIID SUBUNIT 4"/>
    <property type="match status" value="1"/>
</dbReference>
<dbReference type="GO" id="GO:0046982">
    <property type="term" value="F:protein heterodimerization activity"/>
    <property type="evidence" value="ECO:0007669"/>
    <property type="project" value="InterPro"/>
</dbReference>
<dbReference type="InterPro" id="IPR009072">
    <property type="entry name" value="Histone-fold"/>
</dbReference>